<gene>
    <name evidence="1" type="ORF">M569_11360</name>
</gene>
<proteinExistence type="predicted"/>
<sequence>PMPGVVQVVVLEFKGVSSSSKPTAKSLKVSMGKRQYQTWDRGEFFFPVSKLREDLVISLLDASGNEIAHSDIRTAEIIEKRFWDEVFSVSESGHVHLKLSFILSEEERNRIRVMRESAVRKKIAMDLSIESISVTA</sequence>
<feature type="non-terminal residue" evidence="1">
    <location>
        <position position="1"/>
    </location>
</feature>
<dbReference type="EMBL" id="AUSU01005496">
    <property type="protein sequence ID" value="EPS63424.1"/>
    <property type="molecule type" value="Genomic_DNA"/>
</dbReference>
<dbReference type="OrthoDB" id="1939272at2759"/>
<reference evidence="1 2" key="1">
    <citation type="journal article" date="2013" name="BMC Genomics">
        <title>The miniature genome of a carnivorous plant Genlisea aurea contains a low number of genes and short non-coding sequences.</title>
        <authorList>
            <person name="Leushkin E.V."/>
            <person name="Sutormin R.A."/>
            <person name="Nabieva E.R."/>
            <person name="Penin A.A."/>
            <person name="Kondrashov A.S."/>
            <person name="Logacheva M.D."/>
        </authorList>
    </citation>
    <scope>NUCLEOTIDE SEQUENCE [LARGE SCALE GENOMIC DNA]</scope>
</reference>
<protein>
    <recommendedName>
        <fullName evidence="3">C2 NT-type domain-containing protein</fullName>
    </recommendedName>
</protein>
<dbReference type="PANTHER" id="PTHR36810">
    <property type="entry name" value="BNACNNG47150D PROTEIN"/>
    <property type="match status" value="1"/>
</dbReference>
<organism evidence="1 2">
    <name type="scientific">Genlisea aurea</name>
    <dbReference type="NCBI Taxonomy" id="192259"/>
    <lineage>
        <taxon>Eukaryota</taxon>
        <taxon>Viridiplantae</taxon>
        <taxon>Streptophyta</taxon>
        <taxon>Embryophyta</taxon>
        <taxon>Tracheophyta</taxon>
        <taxon>Spermatophyta</taxon>
        <taxon>Magnoliopsida</taxon>
        <taxon>eudicotyledons</taxon>
        <taxon>Gunneridae</taxon>
        <taxon>Pentapetalae</taxon>
        <taxon>asterids</taxon>
        <taxon>lamiids</taxon>
        <taxon>Lamiales</taxon>
        <taxon>Lentibulariaceae</taxon>
        <taxon>Genlisea</taxon>
    </lineage>
</organism>
<dbReference type="Proteomes" id="UP000015453">
    <property type="component" value="Unassembled WGS sequence"/>
</dbReference>
<dbReference type="AlphaFoldDB" id="S8C937"/>
<evidence type="ECO:0000313" key="2">
    <source>
        <dbReference type="Proteomes" id="UP000015453"/>
    </source>
</evidence>
<evidence type="ECO:0008006" key="3">
    <source>
        <dbReference type="Google" id="ProtNLM"/>
    </source>
</evidence>
<name>S8C937_9LAMI</name>
<keyword evidence="2" id="KW-1185">Reference proteome</keyword>
<comment type="caution">
    <text evidence="1">The sequence shown here is derived from an EMBL/GenBank/DDBJ whole genome shotgun (WGS) entry which is preliminary data.</text>
</comment>
<dbReference type="PANTHER" id="PTHR36810:SF1">
    <property type="entry name" value="OS05G0232200 PROTEIN"/>
    <property type="match status" value="1"/>
</dbReference>
<accession>S8C937</accession>
<evidence type="ECO:0000313" key="1">
    <source>
        <dbReference type="EMBL" id="EPS63424.1"/>
    </source>
</evidence>
<feature type="non-terminal residue" evidence="1">
    <location>
        <position position="136"/>
    </location>
</feature>